<reference evidence="18" key="1">
    <citation type="journal article" date="2023" name="Mol. Biol. Evol.">
        <title>Third-Generation Sequencing Reveals the Adaptive Role of the Epigenome in Three Deep-Sea Polychaetes.</title>
        <authorList>
            <person name="Perez M."/>
            <person name="Aroh O."/>
            <person name="Sun Y."/>
            <person name="Lan Y."/>
            <person name="Juniper S.K."/>
            <person name="Young C.R."/>
            <person name="Angers B."/>
            <person name="Qian P.Y."/>
        </authorList>
    </citation>
    <scope>NUCLEOTIDE SEQUENCE</scope>
    <source>
        <strain evidence="18">P08H-3</strain>
    </source>
</reference>
<keyword evidence="7" id="KW-0677">Repeat</keyword>
<dbReference type="Proteomes" id="UP001208570">
    <property type="component" value="Unassembled WGS sequence"/>
</dbReference>
<feature type="domain" description="EF-hand" evidence="17">
    <location>
        <begin position="451"/>
        <end position="486"/>
    </location>
</feature>
<dbReference type="PRINTS" id="PR00450">
    <property type="entry name" value="RECOVERIN"/>
</dbReference>
<comment type="similarity">
    <text evidence="3">Belongs to the 1-acyl-sn-glycerol-3-phosphate acyltransferase family.</text>
</comment>
<dbReference type="PANTHER" id="PTHR23063:SF52">
    <property type="entry name" value="LYSOPHOSPHATIDYLCHOLINE ACYLTRANSFERASE"/>
    <property type="match status" value="1"/>
</dbReference>
<keyword evidence="8" id="KW-0106">Calcium</keyword>
<evidence type="ECO:0000256" key="14">
    <source>
        <dbReference type="ARBA" id="ARBA00023315"/>
    </source>
</evidence>
<feature type="domain" description="EF-hand" evidence="17">
    <location>
        <begin position="379"/>
        <end position="414"/>
    </location>
</feature>
<dbReference type="EMBL" id="JAODUP010000061">
    <property type="protein sequence ID" value="KAK2164584.1"/>
    <property type="molecule type" value="Genomic_DNA"/>
</dbReference>
<keyword evidence="14" id="KW-0012">Acyltransferase</keyword>
<keyword evidence="6 16" id="KW-0812">Transmembrane</keyword>
<dbReference type="InterPro" id="IPR011992">
    <property type="entry name" value="EF-hand-dom_pair"/>
</dbReference>
<organism evidence="18 19">
    <name type="scientific">Paralvinella palmiformis</name>
    <dbReference type="NCBI Taxonomy" id="53620"/>
    <lineage>
        <taxon>Eukaryota</taxon>
        <taxon>Metazoa</taxon>
        <taxon>Spiralia</taxon>
        <taxon>Lophotrochozoa</taxon>
        <taxon>Annelida</taxon>
        <taxon>Polychaeta</taxon>
        <taxon>Sedentaria</taxon>
        <taxon>Canalipalpata</taxon>
        <taxon>Terebellida</taxon>
        <taxon>Terebelliformia</taxon>
        <taxon>Alvinellidae</taxon>
        <taxon>Paralvinella</taxon>
    </lineage>
</organism>
<dbReference type="GO" id="GO:0005509">
    <property type="term" value="F:calcium ion binding"/>
    <property type="evidence" value="ECO:0007669"/>
    <property type="project" value="InterPro"/>
</dbReference>
<evidence type="ECO:0000256" key="12">
    <source>
        <dbReference type="ARBA" id="ARBA00023209"/>
    </source>
</evidence>
<evidence type="ECO:0000256" key="7">
    <source>
        <dbReference type="ARBA" id="ARBA00022737"/>
    </source>
</evidence>
<name>A0AAD9K471_9ANNE</name>
<evidence type="ECO:0000259" key="17">
    <source>
        <dbReference type="PROSITE" id="PS50222"/>
    </source>
</evidence>
<keyword evidence="12" id="KW-0594">Phospholipid biosynthesis</keyword>
<dbReference type="SUPFAM" id="SSF69593">
    <property type="entry name" value="Glycerol-3-phosphate (1)-acyltransferase"/>
    <property type="match status" value="1"/>
</dbReference>
<dbReference type="GO" id="GO:0042171">
    <property type="term" value="F:lysophosphatidic acid acyltransferase activity"/>
    <property type="evidence" value="ECO:0007669"/>
    <property type="project" value="TreeGrafter"/>
</dbReference>
<evidence type="ECO:0000256" key="11">
    <source>
        <dbReference type="ARBA" id="ARBA00023136"/>
    </source>
</evidence>
<evidence type="ECO:0000256" key="9">
    <source>
        <dbReference type="ARBA" id="ARBA00022989"/>
    </source>
</evidence>
<dbReference type="FunFam" id="1.10.238.10:FF:000003">
    <property type="entry name" value="Calmodulin A"/>
    <property type="match status" value="1"/>
</dbReference>
<evidence type="ECO:0000256" key="15">
    <source>
        <dbReference type="ARBA" id="ARBA00025707"/>
    </source>
</evidence>
<evidence type="ECO:0000313" key="19">
    <source>
        <dbReference type="Proteomes" id="UP001208570"/>
    </source>
</evidence>
<evidence type="ECO:0000313" key="18">
    <source>
        <dbReference type="EMBL" id="KAK2164584.1"/>
    </source>
</evidence>
<dbReference type="InterPro" id="IPR045252">
    <property type="entry name" value="LPCAT1-like"/>
</dbReference>
<evidence type="ECO:0000256" key="8">
    <source>
        <dbReference type="ARBA" id="ARBA00022837"/>
    </source>
</evidence>
<evidence type="ECO:0000256" key="4">
    <source>
        <dbReference type="ARBA" id="ARBA00022516"/>
    </source>
</evidence>
<dbReference type="InterPro" id="IPR018247">
    <property type="entry name" value="EF_Hand_1_Ca_BS"/>
</dbReference>
<proteinExistence type="inferred from homology"/>
<dbReference type="CDD" id="cd07991">
    <property type="entry name" value="LPLAT_LPCAT1-like"/>
    <property type="match status" value="1"/>
</dbReference>
<comment type="caution">
    <text evidence="18">The sequence shown here is derived from an EMBL/GenBank/DDBJ whole genome shotgun (WGS) entry which is preliminary data.</text>
</comment>
<evidence type="ECO:0000256" key="2">
    <source>
        <dbReference type="ARBA" id="ARBA00005074"/>
    </source>
</evidence>
<dbReference type="Pfam" id="PF01553">
    <property type="entry name" value="Acyltransferase"/>
    <property type="match status" value="1"/>
</dbReference>
<keyword evidence="10" id="KW-0443">Lipid metabolism</keyword>
<evidence type="ECO:0000256" key="6">
    <source>
        <dbReference type="ARBA" id="ARBA00022692"/>
    </source>
</evidence>
<dbReference type="InterPro" id="IPR002048">
    <property type="entry name" value="EF_hand_dom"/>
</dbReference>
<keyword evidence="19" id="KW-1185">Reference proteome</keyword>
<accession>A0AAD9K471</accession>
<dbReference type="GO" id="GO:0008374">
    <property type="term" value="F:O-acyltransferase activity"/>
    <property type="evidence" value="ECO:0007669"/>
    <property type="project" value="InterPro"/>
</dbReference>
<dbReference type="GO" id="GO:0008654">
    <property type="term" value="P:phospholipid biosynthetic process"/>
    <property type="evidence" value="ECO:0007669"/>
    <property type="project" value="UniProtKB-KW"/>
</dbReference>
<dbReference type="Gene3D" id="1.10.238.10">
    <property type="entry name" value="EF-hand"/>
    <property type="match status" value="1"/>
</dbReference>
<sequence length="516" mass="58181">MDETSDEEVKRRRRLPRSKSFFSALVENPFVHRLKLSSGDKIRVALMSITIAPIRVICTVTLFIVAWICALLALAGLTEDELHNKPLAGWRLKMRNVVKDLGRLMMFCCGFHHIKVTGKQASAKDAPILVCAPHSSFIDLTVSFISYTLPCGVSRVENAKLFMFGALIRLIQPLLVSREDPNSRQNTIKEIQKRVQSGGTWPPLMIFPEGTCTNRSCLIAFKPGGFYPGVPVQPVCLRYKNKLDTVTWTWDGPGVLKVMWLTLCQLDNKMEIEFLDVYKPSDEEVEKPKLYAANVRDQMAECLGVPTTDHTFEDCRLMLYAQKINFPAAAGLVEFYKISKKLGMNYDNMKESLTKFTQIAQGKKNAVTVEELAAYLEMPVSEPLEEMFAVYDRDGSGTIDFREYVIGLHLVAEPANTEETLQFAFEVFDGGNKGYITECELTEILHNAFGMETDSAKSIFSQVDTNSDGRITYDEFKVFAKKKPEYARLFINYHGIQVNSDGTSDNLDLASKVKEE</sequence>
<dbReference type="SMART" id="SM00563">
    <property type="entry name" value="PlsC"/>
    <property type="match status" value="1"/>
</dbReference>
<dbReference type="SMART" id="SM00054">
    <property type="entry name" value="EFh"/>
    <property type="match status" value="3"/>
</dbReference>
<evidence type="ECO:0000256" key="10">
    <source>
        <dbReference type="ARBA" id="ARBA00023098"/>
    </source>
</evidence>
<dbReference type="SUPFAM" id="SSF47473">
    <property type="entry name" value="EF-hand"/>
    <property type="match status" value="1"/>
</dbReference>
<dbReference type="Pfam" id="PF13499">
    <property type="entry name" value="EF-hand_7"/>
    <property type="match status" value="1"/>
</dbReference>
<keyword evidence="11 16" id="KW-0472">Membrane</keyword>
<dbReference type="AlphaFoldDB" id="A0AAD9K471"/>
<dbReference type="GO" id="GO:0016020">
    <property type="term" value="C:membrane"/>
    <property type="evidence" value="ECO:0007669"/>
    <property type="project" value="UniProtKB-SubCell"/>
</dbReference>
<feature type="transmembrane region" description="Helical" evidence="16">
    <location>
        <begin position="44"/>
        <end position="77"/>
    </location>
</feature>
<gene>
    <name evidence="18" type="ORF">LSH36_61g01016</name>
</gene>
<keyword evidence="5" id="KW-0808">Transferase</keyword>
<dbReference type="PANTHER" id="PTHR23063">
    <property type="entry name" value="PHOSPHOLIPID ACYLTRANSFERASE"/>
    <property type="match status" value="1"/>
</dbReference>
<comment type="pathway">
    <text evidence="2">Lipid metabolism; phospholipid metabolism.</text>
</comment>
<keyword evidence="4" id="KW-0444">Lipid biosynthesis</keyword>
<evidence type="ECO:0000256" key="13">
    <source>
        <dbReference type="ARBA" id="ARBA00023264"/>
    </source>
</evidence>
<keyword evidence="13" id="KW-1208">Phospholipid metabolism</keyword>
<evidence type="ECO:0000256" key="5">
    <source>
        <dbReference type="ARBA" id="ARBA00022679"/>
    </source>
</evidence>
<comment type="pathway">
    <text evidence="15">Phospholipid metabolism.</text>
</comment>
<dbReference type="PROSITE" id="PS00018">
    <property type="entry name" value="EF_HAND_1"/>
    <property type="match status" value="2"/>
</dbReference>
<evidence type="ECO:0000256" key="16">
    <source>
        <dbReference type="SAM" id="Phobius"/>
    </source>
</evidence>
<evidence type="ECO:0000256" key="1">
    <source>
        <dbReference type="ARBA" id="ARBA00004370"/>
    </source>
</evidence>
<dbReference type="Pfam" id="PF13202">
    <property type="entry name" value="EF-hand_5"/>
    <property type="match status" value="1"/>
</dbReference>
<comment type="subcellular location">
    <subcellularLocation>
        <location evidence="1">Membrane</location>
    </subcellularLocation>
</comment>
<evidence type="ECO:0000256" key="3">
    <source>
        <dbReference type="ARBA" id="ARBA00008655"/>
    </source>
</evidence>
<dbReference type="GO" id="GO:0005783">
    <property type="term" value="C:endoplasmic reticulum"/>
    <property type="evidence" value="ECO:0007669"/>
    <property type="project" value="TreeGrafter"/>
</dbReference>
<protein>
    <recommendedName>
        <fullName evidence="17">EF-hand domain-containing protein</fullName>
    </recommendedName>
</protein>
<dbReference type="InterPro" id="IPR002123">
    <property type="entry name" value="Plipid/glycerol_acylTrfase"/>
</dbReference>
<dbReference type="PROSITE" id="PS50222">
    <property type="entry name" value="EF_HAND_2"/>
    <property type="match status" value="2"/>
</dbReference>
<keyword evidence="9 16" id="KW-1133">Transmembrane helix</keyword>